<sequence length="400" mass="46150">MQPDQPYTERMVTFIYELRRTPMSLSVFHRYRLVQERHILTRQTPHQSVKEGSPSTVLRFGDSRPLKAVGAFVVWISNLYSFNGPYIRYHRLRNKFGDKHRGRIQPIRKLKIPNLAPSHSFRAEVIDLSADGYLFVRGTYINITMENRDLVFALEGPKLLWYQDGGEDELPRLHPLYIGKERVYFVTQVNTPELIAYGIKTGQRLYRSILPGQFRNNTNPSLFSFVRDKEHEFLAHVSRVRSPFVCVTLVSGIDGKVFQEIRIKDDQWPLKFQGQPNVAAFALERNLSNFLEPKEVSDKNLRNEIGAVIKQHGVNGKIESWLTLTAANRITLPPKPVGSKPREPWLVCNATPRDTFKLGFWEERGFMFSINSSSDNYSEMTYIVDFTTKPNHSNPGIYAA</sequence>
<evidence type="ECO:0000313" key="1">
    <source>
        <dbReference type="EMBL" id="EEH48794.2"/>
    </source>
</evidence>
<organism evidence="1 2">
    <name type="scientific">Paracoccidioides brasiliensis (strain Pb18)</name>
    <dbReference type="NCBI Taxonomy" id="502780"/>
    <lineage>
        <taxon>Eukaryota</taxon>
        <taxon>Fungi</taxon>
        <taxon>Dikarya</taxon>
        <taxon>Ascomycota</taxon>
        <taxon>Pezizomycotina</taxon>
        <taxon>Eurotiomycetes</taxon>
        <taxon>Eurotiomycetidae</taxon>
        <taxon>Onygenales</taxon>
        <taxon>Ajellomycetaceae</taxon>
        <taxon>Paracoccidioides</taxon>
    </lineage>
</organism>
<dbReference type="KEGG" id="pbn:PADG_04873"/>
<dbReference type="HOGENOM" id="CLU_689061_0_0_1"/>
<dbReference type="AlphaFoldDB" id="C1GB72"/>
<dbReference type="InParanoid" id="C1GB72"/>
<reference evidence="1 2" key="1">
    <citation type="journal article" date="2011" name="PLoS Genet.">
        <title>Comparative genomic analysis of human fungal pathogens causing paracoccidioidomycosis.</title>
        <authorList>
            <person name="Desjardins C.A."/>
            <person name="Champion M.D."/>
            <person name="Holder J.W."/>
            <person name="Muszewska A."/>
            <person name="Goldberg J."/>
            <person name="Bailao A.M."/>
            <person name="Brigido M.M."/>
            <person name="Ferreira M.E."/>
            <person name="Garcia A.M."/>
            <person name="Grynberg M."/>
            <person name="Gujja S."/>
            <person name="Heiman D.I."/>
            <person name="Henn M.R."/>
            <person name="Kodira C.D."/>
            <person name="Leon-Narvaez H."/>
            <person name="Longo L.V."/>
            <person name="Ma L.J."/>
            <person name="Malavazi I."/>
            <person name="Matsuo A.L."/>
            <person name="Morais F.V."/>
            <person name="Pereira M."/>
            <person name="Rodriguez-Brito S."/>
            <person name="Sakthikumar S."/>
            <person name="Salem-Izacc S.M."/>
            <person name="Sykes S.M."/>
            <person name="Teixeira M.M."/>
            <person name="Vallejo M.C."/>
            <person name="Walter M.E."/>
            <person name="Yandava C."/>
            <person name="Young S."/>
            <person name="Zeng Q."/>
            <person name="Zucker J."/>
            <person name="Felipe M.S."/>
            <person name="Goldman G.H."/>
            <person name="Haas B.J."/>
            <person name="McEwen J.G."/>
            <person name="Nino-Vega G."/>
            <person name="Puccia R."/>
            <person name="San-Blas G."/>
            <person name="Soares C.M."/>
            <person name="Birren B.W."/>
            <person name="Cuomo C.A."/>
        </authorList>
    </citation>
    <scope>NUCLEOTIDE SEQUENCE [LARGE SCALE GENOMIC DNA]</scope>
    <source>
        <strain evidence="1 2">Pb18</strain>
    </source>
</reference>
<dbReference type="Proteomes" id="UP000001628">
    <property type="component" value="Unassembled WGS sequence"/>
</dbReference>
<dbReference type="VEuPathDB" id="FungiDB:PADG_04873"/>
<protein>
    <submittedName>
        <fullName evidence="1">Uncharacterized protein</fullName>
    </submittedName>
</protein>
<proteinExistence type="predicted"/>
<evidence type="ECO:0000313" key="2">
    <source>
        <dbReference type="Proteomes" id="UP000001628"/>
    </source>
</evidence>
<accession>C1GB72</accession>
<gene>
    <name evidence="1" type="ORF">PADG_04873</name>
</gene>
<name>C1GB72_PARBD</name>
<dbReference type="eggNOG" id="ENOG502T53C">
    <property type="taxonomic scope" value="Eukaryota"/>
</dbReference>
<dbReference type="RefSeq" id="XP_010760172.1">
    <property type="nucleotide sequence ID" value="XM_010761870.1"/>
</dbReference>
<keyword evidence="2" id="KW-1185">Reference proteome</keyword>
<dbReference type="GeneID" id="22583904"/>
<dbReference type="OMA" id="SEMTYIV"/>
<dbReference type="EMBL" id="KN275961">
    <property type="protein sequence ID" value="EEH48794.2"/>
    <property type="molecule type" value="Genomic_DNA"/>
</dbReference>